<organism evidence="3 4">
    <name type="scientific">Caenorhabditis briggsae</name>
    <dbReference type="NCBI Taxonomy" id="6238"/>
    <lineage>
        <taxon>Eukaryota</taxon>
        <taxon>Metazoa</taxon>
        <taxon>Ecdysozoa</taxon>
        <taxon>Nematoda</taxon>
        <taxon>Chromadorea</taxon>
        <taxon>Rhabditida</taxon>
        <taxon>Rhabditina</taxon>
        <taxon>Rhabditomorpha</taxon>
        <taxon>Rhabditoidea</taxon>
        <taxon>Rhabditidae</taxon>
        <taxon>Peloderinae</taxon>
        <taxon>Caenorhabditis</taxon>
    </lineage>
</organism>
<dbReference type="AlphaFoldDB" id="A0AAE9FHH7"/>
<reference evidence="3 4" key="1">
    <citation type="submission" date="2022-04" db="EMBL/GenBank/DDBJ databases">
        <title>Chromosome-level reference genomes for two strains of Caenorhabditis briggsae: an improved platform for comparative genomics.</title>
        <authorList>
            <person name="Stevens L."/>
            <person name="Andersen E."/>
        </authorList>
    </citation>
    <scope>NUCLEOTIDE SEQUENCE [LARGE SCALE GENOMIC DNA]</scope>
    <source>
        <strain evidence="3">VX34</strain>
        <tissue evidence="3">Whole-organism</tissue>
    </source>
</reference>
<dbReference type="SMART" id="SM01017">
    <property type="entry name" value="Arrestin_C"/>
    <property type="match status" value="1"/>
</dbReference>
<dbReference type="InterPro" id="IPR011021">
    <property type="entry name" value="Arrestin-like_N"/>
</dbReference>
<dbReference type="InterPro" id="IPR011022">
    <property type="entry name" value="Arrestin_C-like"/>
</dbReference>
<dbReference type="Proteomes" id="UP000829354">
    <property type="component" value="Chromosome X"/>
</dbReference>
<protein>
    <recommendedName>
        <fullName evidence="2">Arrestin C-terminal-like domain-containing protein</fullName>
    </recommendedName>
</protein>
<dbReference type="Pfam" id="PF00339">
    <property type="entry name" value="Arrestin_N"/>
    <property type="match status" value="1"/>
</dbReference>
<dbReference type="KEGG" id="cbr:CBG_14561"/>
<name>A0AAE9FHH7_CAEBR</name>
<dbReference type="InterPro" id="IPR014752">
    <property type="entry name" value="Arrestin-like_C"/>
</dbReference>
<dbReference type="SUPFAM" id="SSF81296">
    <property type="entry name" value="E set domains"/>
    <property type="match status" value="1"/>
</dbReference>
<accession>A0AAE9FHH7</accession>
<gene>
    <name evidence="3" type="ORF">L5515_017766</name>
</gene>
<dbReference type="InterPro" id="IPR014756">
    <property type="entry name" value="Ig_E-set"/>
</dbReference>
<evidence type="ECO:0000313" key="3">
    <source>
        <dbReference type="EMBL" id="UMM41554.1"/>
    </source>
</evidence>
<proteinExistence type="inferred from homology"/>
<evidence type="ECO:0000259" key="2">
    <source>
        <dbReference type="SMART" id="SM01017"/>
    </source>
</evidence>
<dbReference type="Gene3D" id="2.60.40.640">
    <property type="match status" value="2"/>
</dbReference>
<dbReference type="PANTHER" id="PTHR11188">
    <property type="entry name" value="ARRESTIN DOMAIN CONTAINING PROTEIN"/>
    <property type="match status" value="1"/>
</dbReference>
<dbReference type="PANTHER" id="PTHR11188:SF83">
    <property type="entry name" value="ARRESTIN C-TERMINAL-LIKE DOMAIN-CONTAINING PROTEIN"/>
    <property type="match status" value="1"/>
</dbReference>
<keyword evidence="4" id="KW-1185">Reference proteome</keyword>
<evidence type="ECO:0000313" key="4">
    <source>
        <dbReference type="Proteomes" id="UP000829354"/>
    </source>
</evidence>
<sequence>MLHTPQLSCEENLLECMLELTKKDACYSWGDTIQGKLNLKISDGSIEITSLRILFHGYGKIHCKGKKDELLQENMTYMKKYSNVISHPLIISQPEYSISIEETLPDQLPTSVYSSKGHIQYVIQCTMEYRSAAGTPNLVKAVRGITVVESLDLNKISKTWFEPKTEFEQRKFGWFACTGGHIRLHLTFERSAFVCGEAIPFIGINASFSLSRSVWSLVLTGKIENKSDRRIEKVSVCLMRNTRFGNDVEEDVENATVDNHLIQEDLMAMYIEEGCVNKIDKKVHIPCTAPSTPLPILFRSGQLDGNKFQLRRKSQLGRLSLTSQKSRQSISSSSNMQRILAITYTFAIKVRSNGMDVIDLSIPVVIGTVPLIDHMNSGDLNDPLDRPVYNLCRQDKPIPLLDEKERSLCNKAQLQHVNKYPFFPTLPTSSKQSKKLCVIAQTIKTENRIMNTIRGAVEEEKY</sequence>
<evidence type="ECO:0000256" key="1">
    <source>
        <dbReference type="ARBA" id="ARBA00005298"/>
    </source>
</evidence>
<comment type="similarity">
    <text evidence="1">Belongs to the arrestin family.</text>
</comment>
<dbReference type="Pfam" id="PF02752">
    <property type="entry name" value="Arrestin_C"/>
    <property type="match status" value="1"/>
</dbReference>
<dbReference type="EMBL" id="CP092625">
    <property type="protein sequence ID" value="UMM41554.1"/>
    <property type="molecule type" value="Genomic_DNA"/>
</dbReference>
<dbReference type="OMA" id="MAMYIEE"/>
<feature type="domain" description="Arrestin C-terminal-like" evidence="2">
    <location>
        <begin position="178"/>
        <end position="371"/>
    </location>
</feature>
<dbReference type="InterPro" id="IPR050357">
    <property type="entry name" value="Arrestin_domain-protein"/>
</dbReference>